<dbReference type="HAMAP" id="MF_00236">
    <property type="entry name" value="TatA_E"/>
    <property type="match status" value="1"/>
</dbReference>
<evidence type="ECO:0000313" key="10">
    <source>
        <dbReference type="EMBL" id="EKO36828.1"/>
    </source>
</evidence>
<evidence type="ECO:0000256" key="2">
    <source>
        <dbReference type="ARBA" id="ARBA00022448"/>
    </source>
</evidence>
<keyword evidence="7 9" id="KW-0811">Translocation</keyword>
<evidence type="ECO:0000256" key="5">
    <source>
        <dbReference type="ARBA" id="ARBA00022927"/>
    </source>
</evidence>
<evidence type="ECO:0000256" key="8">
    <source>
        <dbReference type="ARBA" id="ARBA00023136"/>
    </source>
</evidence>
<evidence type="ECO:0000256" key="7">
    <source>
        <dbReference type="ARBA" id="ARBA00023010"/>
    </source>
</evidence>
<accession>K6H2U3</accession>
<dbReference type="InterPro" id="IPR006312">
    <property type="entry name" value="TatA/E"/>
</dbReference>
<name>K6H2U3_9GAMM</name>
<proteinExistence type="inferred from homology"/>
<dbReference type="Proteomes" id="UP000010310">
    <property type="component" value="Unassembled WGS sequence"/>
</dbReference>
<keyword evidence="4 9" id="KW-0812">Transmembrane</keyword>
<reference evidence="10 11" key="1">
    <citation type="submission" date="2012-09" db="EMBL/GenBank/DDBJ databases">
        <authorList>
            <person name="Dupont C.L."/>
            <person name="Rusch D.B."/>
            <person name="Lombardo M.-J."/>
            <person name="Novotny M."/>
            <person name="Yee-Greenbaum J."/>
            <person name="Laskin R."/>
        </authorList>
    </citation>
    <scope>NUCLEOTIDE SEQUENCE [LARGE SCALE GENOMIC DNA]</scope>
    <source>
        <strain evidence="10">SAR86E</strain>
    </source>
</reference>
<evidence type="ECO:0000256" key="3">
    <source>
        <dbReference type="ARBA" id="ARBA00022475"/>
    </source>
</evidence>
<comment type="subunit">
    <text evidence="9">The Tat system comprises two distinct complexes: a TatABC complex, containing multiple copies of TatA, TatB and TatC subunits, and a separate TatA complex, containing only TatA subunits. Substrates initially bind to the TatABC complex, which probably triggers association of the separate TatA complex to form the active translocon.</text>
</comment>
<dbReference type="NCBIfam" id="TIGR01411">
    <property type="entry name" value="tatAE"/>
    <property type="match status" value="1"/>
</dbReference>
<evidence type="ECO:0000256" key="1">
    <source>
        <dbReference type="ARBA" id="ARBA00004162"/>
    </source>
</evidence>
<dbReference type="GO" id="GO:0008320">
    <property type="term" value="F:protein transmembrane transporter activity"/>
    <property type="evidence" value="ECO:0007669"/>
    <property type="project" value="UniProtKB-UniRule"/>
</dbReference>
<feature type="transmembrane region" description="Helical" evidence="9">
    <location>
        <begin position="6"/>
        <end position="24"/>
    </location>
</feature>
<dbReference type="GO" id="GO:0043953">
    <property type="term" value="P:protein transport by the Tat complex"/>
    <property type="evidence" value="ECO:0007669"/>
    <property type="project" value="UniProtKB-UniRule"/>
</dbReference>
<evidence type="ECO:0000256" key="9">
    <source>
        <dbReference type="HAMAP-Rule" id="MF_00236"/>
    </source>
</evidence>
<comment type="subcellular location">
    <subcellularLocation>
        <location evidence="1 9">Cell membrane</location>
        <topology evidence="1 9">Single-pass membrane protein</topology>
    </subcellularLocation>
</comment>
<dbReference type="InterPro" id="IPR003369">
    <property type="entry name" value="TatA/B/E"/>
</dbReference>
<keyword evidence="8 9" id="KW-0472">Membrane</keyword>
<dbReference type="Pfam" id="PF02416">
    <property type="entry name" value="TatA_B_E"/>
    <property type="match status" value="1"/>
</dbReference>
<sequence length="61" mass="6583">MGIGGISFWQILIILVVILILFGGKKIRTMGSDLGEGLKGFKKAIKDDVSAKDTESKSDDQ</sequence>
<dbReference type="AlphaFoldDB" id="K6H2U3"/>
<dbReference type="STRING" id="1208365.B273_0973"/>
<evidence type="ECO:0000256" key="6">
    <source>
        <dbReference type="ARBA" id="ARBA00022989"/>
    </source>
</evidence>
<keyword evidence="2 9" id="KW-0813">Transport</keyword>
<keyword evidence="5 9" id="KW-0653">Protein transport</keyword>
<keyword evidence="6 9" id="KW-1133">Transmembrane helix</keyword>
<keyword evidence="3 9" id="KW-1003">Cell membrane</keyword>
<dbReference type="Gene3D" id="1.20.5.3310">
    <property type="match status" value="1"/>
</dbReference>
<gene>
    <name evidence="9 10" type="primary">tatA</name>
    <name evidence="10" type="ORF">B273_0973</name>
</gene>
<comment type="similarity">
    <text evidence="9">Belongs to the TatA/E family.</text>
</comment>
<comment type="function">
    <text evidence="9">Part of the twin-arginine translocation (Tat) system that transports large folded proteins containing a characteristic twin-arginine motif in their signal peptide across membranes. TatA could form the protein-conducting channel of the Tat system.</text>
</comment>
<protein>
    <recommendedName>
        <fullName evidence="9">Sec-independent protein translocase protein TatA</fullName>
    </recommendedName>
</protein>
<comment type="caution">
    <text evidence="10">The sequence shown here is derived from an EMBL/GenBank/DDBJ whole genome shotgun (WGS) entry which is preliminary data.</text>
</comment>
<dbReference type="EMBL" id="AMWX01000002">
    <property type="protein sequence ID" value="EKO36828.1"/>
    <property type="molecule type" value="Genomic_DNA"/>
</dbReference>
<organism evidence="10 11">
    <name type="scientific">SAR86 cluster bacterium SAR86E</name>
    <dbReference type="NCBI Taxonomy" id="1208365"/>
    <lineage>
        <taxon>Bacteria</taxon>
        <taxon>Pseudomonadati</taxon>
        <taxon>Pseudomonadota</taxon>
        <taxon>Gammaproteobacteria</taxon>
        <taxon>SAR86 cluster</taxon>
    </lineage>
</organism>
<evidence type="ECO:0000313" key="11">
    <source>
        <dbReference type="Proteomes" id="UP000010310"/>
    </source>
</evidence>
<keyword evidence="11" id="KW-1185">Reference proteome</keyword>
<dbReference type="PANTHER" id="PTHR42982">
    <property type="entry name" value="SEC-INDEPENDENT PROTEIN TRANSLOCASE PROTEIN TATA"/>
    <property type="match status" value="1"/>
</dbReference>
<evidence type="ECO:0000256" key="4">
    <source>
        <dbReference type="ARBA" id="ARBA00022692"/>
    </source>
</evidence>
<dbReference type="PANTHER" id="PTHR42982:SF1">
    <property type="entry name" value="SEC-INDEPENDENT PROTEIN TRANSLOCASE PROTEIN TATA"/>
    <property type="match status" value="1"/>
</dbReference>
<dbReference type="GO" id="GO:0033281">
    <property type="term" value="C:TAT protein transport complex"/>
    <property type="evidence" value="ECO:0007669"/>
    <property type="project" value="UniProtKB-UniRule"/>
</dbReference>